<organism evidence="12">
    <name type="scientific">Angiostrongylus costaricensis</name>
    <name type="common">Nematode worm</name>
    <dbReference type="NCBI Taxonomy" id="334426"/>
    <lineage>
        <taxon>Eukaryota</taxon>
        <taxon>Metazoa</taxon>
        <taxon>Ecdysozoa</taxon>
        <taxon>Nematoda</taxon>
        <taxon>Chromadorea</taxon>
        <taxon>Rhabditida</taxon>
        <taxon>Rhabditina</taxon>
        <taxon>Rhabditomorpha</taxon>
        <taxon>Strongyloidea</taxon>
        <taxon>Metastrongylidae</taxon>
        <taxon>Angiostrongylus</taxon>
    </lineage>
</organism>
<dbReference type="SMART" id="SM01051">
    <property type="entry name" value="CAMSAP_CKK"/>
    <property type="match status" value="1"/>
</dbReference>
<evidence type="ECO:0000256" key="6">
    <source>
        <dbReference type="PROSITE-ProRule" id="PRU00841"/>
    </source>
</evidence>
<dbReference type="InterPro" id="IPR032940">
    <property type="entry name" value="CAMSAP"/>
</dbReference>
<reference evidence="10 11" key="2">
    <citation type="submission" date="2018-11" db="EMBL/GenBank/DDBJ databases">
        <authorList>
            <consortium name="Pathogen Informatics"/>
        </authorList>
    </citation>
    <scope>NUCLEOTIDE SEQUENCE [LARGE SCALE GENOMIC DNA]</scope>
    <source>
        <strain evidence="10 11">Costa Rica</strain>
    </source>
</reference>
<dbReference type="Pfam" id="PF25532">
    <property type="entry name" value="CH_CAMSAP2_N"/>
    <property type="match status" value="1"/>
</dbReference>
<comment type="domain">
    <text evidence="6">The CKK domain binds microtubules.</text>
</comment>
<dbReference type="InterPro" id="IPR022613">
    <property type="entry name" value="CH_CAMSAP_2"/>
</dbReference>
<dbReference type="SUPFAM" id="SSF50346">
    <property type="entry name" value="PRC-barrel domain"/>
    <property type="match status" value="1"/>
</dbReference>
<dbReference type="OMA" id="LTNWGMT"/>
<dbReference type="InterPro" id="IPR001715">
    <property type="entry name" value="CH_dom"/>
</dbReference>
<dbReference type="GO" id="GO:0031122">
    <property type="term" value="P:cytoplasmic microtubule organization"/>
    <property type="evidence" value="ECO:0007669"/>
    <property type="project" value="TreeGrafter"/>
</dbReference>
<evidence type="ECO:0000313" key="11">
    <source>
        <dbReference type="Proteomes" id="UP000267027"/>
    </source>
</evidence>
<dbReference type="Pfam" id="PF08683">
    <property type="entry name" value="CAMSAP_CKK"/>
    <property type="match status" value="1"/>
</dbReference>
<dbReference type="OrthoDB" id="2125658at2759"/>
<keyword evidence="11" id="KW-1185">Reference proteome</keyword>
<evidence type="ECO:0000256" key="2">
    <source>
        <dbReference type="ARBA" id="ARBA00022490"/>
    </source>
</evidence>
<reference evidence="12" key="1">
    <citation type="submission" date="2016-04" db="UniProtKB">
        <authorList>
            <consortium name="WormBaseParasite"/>
        </authorList>
    </citation>
    <scope>IDENTIFICATION</scope>
</reference>
<keyword evidence="3 6" id="KW-0493">Microtubule</keyword>
<dbReference type="AlphaFoldDB" id="A0A158PD10"/>
<feature type="domain" description="CKK" evidence="9">
    <location>
        <begin position="952"/>
        <end position="1089"/>
    </location>
</feature>
<dbReference type="GO" id="GO:0036449">
    <property type="term" value="C:microtubule minus-end"/>
    <property type="evidence" value="ECO:0007669"/>
    <property type="project" value="TreeGrafter"/>
</dbReference>
<evidence type="ECO:0000256" key="1">
    <source>
        <dbReference type="ARBA" id="ARBA00004245"/>
    </source>
</evidence>
<dbReference type="GO" id="GO:0051011">
    <property type="term" value="F:microtubule minus-end binding"/>
    <property type="evidence" value="ECO:0007669"/>
    <property type="project" value="TreeGrafter"/>
</dbReference>
<evidence type="ECO:0000259" key="9">
    <source>
        <dbReference type="PROSITE" id="PS51508"/>
    </source>
</evidence>
<dbReference type="Gene3D" id="1.10.418.10">
    <property type="entry name" value="Calponin-like domain"/>
    <property type="match status" value="1"/>
</dbReference>
<evidence type="ECO:0000256" key="5">
    <source>
        <dbReference type="ARBA" id="ARBA00023212"/>
    </source>
</evidence>
<dbReference type="PANTHER" id="PTHR21595">
    <property type="entry name" value="PATRONIN"/>
    <property type="match status" value="1"/>
</dbReference>
<dbReference type="InterPro" id="IPR038209">
    <property type="entry name" value="CKK_dom_sf"/>
</dbReference>
<feature type="domain" description="Calponin-homology (CH)" evidence="8">
    <location>
        <begin position="167"/>
        <end position="298"/>
    </location>
</feature>
<dbReference type="PROSITE" id="PS51508">
    <property type="entry name" value="CKK"/>
    <property type="match status" value="1"/>
</dbReference>
<dbReference type="InterPro" id="IPR036872">
    <property type="entry name" value="CH_dom_sf"/>
</dbReference>
<evidence type="ECO:0000256" key="4">
    <source>
        <dbReference type="ARBA" id="ARBA00023054"/>
    </source>
</evidence>
<dbReference type="PANTHER" id="PTHR21595:SF0">
    <property type="entry name" value="PATRONIN"/>
    <property type="match status" value="1"/>
</dbReference>
<dbReference type="InterPro" id="IPR014797">
    <property type="entry name" value="CKK_CAMSAP"/>
</dbReference>
<name>A0A158PD10_ANGCS</name>
<keyword evidence="4" id="KW-0175">Coiled coil</keyword>
<dbReference type="EMBL" id="UYYA01000009">
    <property type="protein sequence ID" value="VDM51705.1"/>
    <property type="molecule type" value="Genomic_DNA"/>
</dbReference>
<dbReference type="WBParaSite" id="ACOC_0000011901-mRNA-1">
    <property type="protein sequence ID" value="ACOC_0000011901-mRNA-1"/>
    <property type="gene ID" value="ACOC_0000011901"/>
</dbReference>
<gene>
    <name evidence="10" type="ORF">ACOC_LOCUS120</name>
</gene>
<dbReference type="Pfam" id="PF11971">
    <property type="entry name" value="CAMSAP_CH"/>
    <property type="match status" value="1"/>
</dbReference>
<dbReference type="GO" id="GO:0007026">
    <property type="term" value="P:negative regulation of microtubule depolymerization"/>
    <property type="evidence" value="ECO:0007669"/>
    <property type="project" value="TreeGrafter"/>
</dbReference>
<dbReference type="SUPFAM" id="SSF47576">
    <property type="entry name" value="Calponin-homology domain, CH-domain"/>
    <property type="match status" value="1"/>
</dbReference>
<comment type="similarity">
    <text evidence="6">Belongs to the CAMSAP1 family.</text>
</comment>
<dbReference type="GO" id="GO:0005516">
    <property type="term" value="F:calmodulin binding"/>
    <property type="evidence" value="ECO:0007669"/>
    <property type="project" value="InterPro"/>
</dbReference>
<protein>
    <submittedName>
        <fullName evidence="12">Calponin-homology (CH) domain-containing protein</fullName>
    </submittedName>
</protein>
<accession>A0A158PD10</accession>
<evidence type="ECO:0000256" key="3">
    <source>
        <dbReference type="ARBA" id="ARBA00022701"/>
    </source>
</evidence>
<evidence type="ECO:0000313" key="10">
    <source>
        <dbReference type="EMBL" id="VDM51705.1"/>
    </source>
</evidence>
<evidence type="ECO:0000259" key="8">
    <source>
        <dbReference type="PROSITE" id="PS50021"/>
    </source>
</evidence>
<keyword evidence="5" id="KW-0206">Cytoskeleton</keyword>
<feature type="compositionally biased region" description="Low complexity" evidence="7">
    <location>
        <begin position="925"/>
        <end position="939"/>
    </location>
</feature>
<dbReference type="InterPro" id="IPR058042">
    <property type="entry name" value="CAMSAP_N"/>
</dbReference>
<keyword evidence="2" id="KW-0963">Cytoplasm</keyword>
<evidence type="ECO:0000256" key="7">
    <source>
        <dbReference type="SAM" id="MobiDB-lite"/>
    </source>
</evidence>
<dbReference type="CDD" id="cd00014">
    <property type="entry name" value="CH_SF"/>
    <property type="match status" value="1"/>
</dbReference>
<comment type="subcellular location">
    <subcellularLocation>
        <location evidence="1">Cytoplasm</location>
        <location evidence="1">Cytoskeleton</location>
    </subcellularLocation>
</comment>
<feature type="region of interest" description="Disordered" evidence="7">
    <location>
        <begin position="919"/>
        <end position="942"/>
    </location>
</feature>
<dbReference type="Proteomes" id="UP000267027">
    <property type="component" value="Unassembled WGS sequence"/>
</dbReference>
<evidence type="ECO:0000313" key="12">
    <source>
        <dbReference type="WBParaSite" id="ACOC_0000011901-mRNA-1"/>
    </source>
</evidence>
<dbReference type="STRING" id="334426.A0A158PD10"/>
<sequence>MDEPFLPPLTPLDQYMETEGKLAASIRWLILRVYGQEKDIPDKLRLSGFRDERGHLQLDIAILTGLTNGSLYCQAAAKIFKEPHLQSHGAVIAALTDYGVDVVQCSNGKSANVTEAELFTADSFQMAAHLAMMDALMLAHLRNVITVDRVIDAVSRHTTVDESERPMDSVDALLFWINKVCLLVRDDVERSQIQLKGGAEGGMIPEMEDLYDEISDGQCLCALVAWYRPREMDLEEVCYNDQMSTADCHYNLFLLQRFCHNNLPWNPFHFEIEDILYLRDSLQMNINAFLSDLFDIFEPAPTVVVQPEPMTSPRRFVPIQPIPDLRAGKSVARTPQSRSVRTPLSSVLVTCSESGSATLPSRSTSMMSQDSLMTNRVQDSHLTISQRQASEQWGANITNFGSLAQPNEGSTISTSASVSPYARSDSLPIASIRLALEEKRRDHEKRKALIKWGKRFRFFFLKYLFPICIFSTMTESERAEKGKAAFFALMSKYEPDSTNAAKSESSDAKLIRELDRKLTDLMQRVTLMSGSDEQRMIRALSQPKMSQVGATSARAEYGTLPHNVGSNAMPNYAQSFSQQQKQEFYGYAQPHQLRSSLSNGMLNYLPGQAPPYGEYPTGLVQPQQMQTQPMYPPDMYSSPLSGAYSQQSRQPAYAMMHQSAHVANGFTLHQSPMMAPSVSSYSSPQSYAQTPVDTHIPCSFAAQPQTPMLPAVIPQQHGQSYSSYQSAQVENQPPFGYEPQDGTMTFRLHNQDAASSRVDPPLEINRNLTNWGMTYQQGHTARLQRRTWENQTFIKSQQDLVNQPDLVPTVPSDDVHFINLFDHMVVPSQPSPPRDPSNNMNDVALDSTRNVSSTGPAFVVSDDQAAEDFDKIVDQIEQRNAEKRMAEIAKREMAEQRKLEKELQRQKILDDYKRRKMEKELGIESGSTSSRGSSGRGHSQPPFIRAKSQLSAHKLFAKAVPKSNRGLVINALQYSVFPGAVNDATRVKTMNDLSASDAKHFLVLFRDNKCQYRGLYSWDQVSDTVIKISGQGPSKCSEGIMKLMFKYDSGAKNFTQIPTRHLSATIDGFTIQDQFWQKPKVSNSGAVSHRNN</sequence>
<dbReference type="Gene3D" id="3.10.20.360">
    <property type="entry name" value="CKK domain"/>
    <property type="match status" value="1"/>
</dbReference>
<proteinExistence type="inferred from homology"/>
<dbReference type="PROSITE" id="PS50021">
    <property type="entry name" value="CH"/>
    <property type="match status" value="1"/>
</dbReference>
<dbReference type="InterPro" id="IPR011033">
    <property type="entry name" value="PRC_barrel-like_sf"/>
</dbReference>